<dbReference type="InterPro" id="IPR011200">
    <property type="entry name" value="UCP012608"/>
</dbReference>
<dbReference type="EMBL" id="WMBA01000049">
    <property type="protein sequence ID" value="MTD57458.1"/>
    <property type="molecule type" value="Genomic_DNA"/>
</dbReference>
<protein>
    <submittedName>
        <fullName evidence="2">DUF2332 family protein</fullName>
    </submittedName>
</protein>
<comment type="caution">
    <text evidence="2">The sequence shown here is derived from an EMBL/GenBank/DDBJ whole genome shotgun (WGS) entry which is preliminary data.</text>
</comment>
<feature type="region of interest" description="Disordered" evidence="1">
    <location>
        <begin position="53"/>
        <end position="117"/>
    </location>
</feature>
<dbReference type="AlphaFoldDB" id="A0A6N7YZR4"/>
<organism evidence="2 3">
    <name type="scientific">Amycolatopsis pithecellobii</name>
    <dbReference type="NCBI Taxonomy" id="664692"/>
    <lineage>
        <taxon>Bacteria</taxon>
        <taxon>Bacillati</taxon>
        <taxon>Actinomycetota</taxon>
        <taxon>Actinomycetes</taxon>
        <taxon>Pseudonocardiales</taxon>
        <taxon>Pseudonocardiaceae</taxon>
        <taxon>Amycolatopsis</taxon>
    </lineage>
</organism>
<sequence>MKPQVGTNFHLAGELPSRSPLGHGRTGAAGPVWLEALIWPGEEEQIPRLRAALEIARRDPPPVQRSGSDQERRWRSSAPGGIGRGHHAASLRGCHDTGAPRSTGAPMSDPYSAQEPS</sequence>
<gene>
    <name evidence="2" type="ORF">GKO32_26310</name>
</gene>
<name>A0A6N7YZR4_9PSEU</name>
<proteinExistence type="predicted"/>
<evidence type="ECO:0000256" key="1">
    <source>
        <dbReference type="SAM" id="MobiDB-lite"/>
    </source>
</evidence>
<accession>A0A6N7YZR4</accession>
<dbReference type="OrthoDB" id="8899077at2"/>
<keyword evidence="3" id="KW-1185">Reference proteome</keyword>
<reference evidence="2 3" key="1">
    <citation type="submission" date="2019-11" db="EMBL/GenBank/DDBJ databases">
        <title>Draft genome of Amycolatopsis RM579.</title>
        <authorList>
            <person name="Duangmal K."/>
            <person name="Mingma R."/>
        </authorList>
    </citation>
    <scope>NUCLEOTIDE SEQUENCE [LARGE SCALE GENOMIC DNA]</scope>
    <source>
        <strain evidence="2 3">RM579</strain>
    </source>
</reference>
<dbReference type="Pfam" id="PF10094">
    <property type="entry name" value="DUF2332"/>
    <property type="match status" value="1"/>
</dbReference>
<evidence type="ECO:0000313" key="2">
    <source>
        <dbReference type="EMBL" id="MTD57458.1"/>
    </source>
</evidence>
<feature type="region of interest" description="Disordered" evidence="1">
    <location>
        <begin position="1"/>
        <end position="27"/>
    </location>
</feature>
<dbReference type="Proteomes" id="UP000440096">
    <property type="component" value="Unassembled WGS sequence"/>
</dbReference>
<evidence type="ECO:0000313" key="3">
    <source>
        <dbReference type="Proteomes" id="UP000440096"/>
    </source>
</evidence>